<dbReference type="Proteomes" id="UP001357485">
    <property type="component" value="Unassembled WGS sequence"/>
</dbReference>
<evidence type="ECO:0000256" key="2">
    <source>
        <dbReference type="ARBA" id="ARBA00022475"/>
    </source>
</evidence>
<feature type="non-terminal residue" evidence="4">
    <location>
        <position position="105"/>
    </location>
</feature>
<feature type="transmembrane region" description="Helical" evidence="3">
    <location>
        <begin position="58"/>
        <end position="78"/>
    </location>
</feature>
<keyword evidence="3" id="KW-1133">Transmembrane helix</keyword>
<comment type="subcellular location">
    <subcellularLocation>
        <location evidence="1">Cell inner membrane</location>
        <topology evidence="1">Multi-pass membrane protein</topology>
    </subcellularLocation>
</comment>
<name>A0ABR0M3E0_9PEZI</name>
<evidence type="ECO:0000256" key="1">
    <source>
        <dbReference type="ARBA" id="ARBA00004429"/>
    </source>
</evidence>
<dbReference type="EMBL" id="JAVRRA010002101">
    <property type="protein sequence ID" value="KAK5278407.1"/>
    <property type="molecule type" value="Genomic_DNA"/>
</dbReference>
<keyword evidence="3" id="KW-0472">Membrane</keyword>
<evidence type="ECO:0000313" key="5">
    <source>
        <dbReference type="Proteomes" id="UP001357485"/>
    </source>
</evidence>
<evidence type="ECO:0000313" key="4">
    <source>
        <dbReference type="EMBL" id="KAK5278407.1"/>
    </source>
</evidence>
<accession>A0ABR0M3E0</accession>
<dbReference type="InterPro" id="IPR050375">
    <property type="entry name" value="MFS_TsgA-like"/>
</dbReference>
<dbReference type="Gene3D" id="1.20.1250.20">
    <property type="entry name" value="MFS general substrate transporter like domains"/>
    <property type="match status" value="1"/>
</dbReference>
<gene>
    <name evidence="4" type="ORF">LTR16_008648</name>
</gene>
<reference evidence="4 5" key="1">
    <citation type="submission" date="2023-08" db="EMBL/GenBank/DDBJ databases">
        <title>Black Yeasts Isolated from many extreme environments.</title>
        <authorList>
            <person name="Coleine C."/>
            <person name="Stajich J.E."/>
            <person name="Selbmann L."/>
        </authorList>
    </citation>
    <scope>NUCLEOTIDE SEQUENCE [LARGE SCALE GENOMIC DNA]</scope>
    <source>
        <strain evidence="4 5">CCFEE 536</strain>
    </source>
</reference>
<dbReference type="InterPro" id="IPR036259">
    <property type="entry name" value="MFS_trans_sf"/>
</dbReference>
<dbReference type="PANTHER" id="PTHR43702">
    <property type="entry name" value="L-FUCOSE-PROTON SYMPORTER"/>
    <property type="match status" value="1"/>
</dbReference>
<keyword evidence="3" id="KW-0812">Transmembrane</keyword>
<evidence type="ECO:0000256" key="3">
    <source>
        <dbReference type="SAM" id="Phobius"/>
    </source>
</evidence>
<proteinExistence type="predicted"/>
<keyword evidence="2" id="KW-1003">Cell membrane</keyword>
<dbReference type="PANTHER" id="PTHR43702:SF5">
    <property type="entry name" value="MAJOR FACILITATOR SUPERFAMILY (MFS) PROFILE DOMAIN-CONTAINING PROTEIN"/>
    <property type="match status" value="1"/>
</dbReference>
<comment type="caution">
    <text evidence="4">The sequence shown here is derived from an EMBL/GenBank/DDBJ whole genome shotgun (WGS) entry which is preliminary data.</text>
</comment>
<organism evidence="4 5">
    <name type="scientific">Cryomyces antarcticus</name>
    <dbReference type="NCBI Taxonomy" id="329879"/>
    <lineage>
        <taxon>Eukaryota</taxon>
        <taxon>Fungi</taxon>
        <taxon>Dikarya</taxon>
        <taxon>Ascomycota</taxon>
        <taxon>Pezizomycotina</taxon>
        <taxon>Dothideomycetes</taxon>
        <taxon>Dothideomycetes incertae sedis</taxon>
        <taxon>Cryomyces</taxon>
    </lineage>
</organism>
<sequence length="105" mass="11635">MVFRFGLGGEQEPTMEDIHAQQGRRPSAVEAMANNRRRKSVSDKVVTGAAQITTRQSMVPVALVTILFFMWGFAYGLLDVLNKHFQEVLNISRAESSGLQGAYFG</sequence>
<protein>
    <recommendedName>
        <fullName evidence="6">Major facilitator superfamily (MFS) profile domain-containing protein</fullName>
    </recommendedName>
</protein>
<keyword evidence="5" id="KW-1185">Reference proteome</keyword>
<evidence type="ECO:0008006" key="6">
    <source>
        <dbReference type="Google" id="ProtNLM"/>
    </source>
</evidence>